<reference evidence="3 4" key="1">
    <citation type="submission" date="2024-04" db="EMBL/GenBank/DDBJ databases">
        <title>Luteolibacter sp. isolated from soil.</title>
        <authorList>
            <person name="An J."/>
        </authorList>
    </citation>
    <scope>NUCLEOTIDE SEQUENCE [LARGE SCALE GENOMIC DNA]</scope>
    <source>
        <strain evidence="3 4">Y139</strain>
    </source>
</reference>
<keyword evidence="2" id="KW-0812">Transmembrane</keyword>
<comment type="caution">
    <text evidence="3">The sequence shown here is derived from an EMBL/GenBank/DDBJ whole genome shotgun (WGS) entry which is preliminary data.</text>
</comment>
<dbReference type="RefSeq" id="WP_341405925.1">
    <property type="nucleotide sequence ID" value="NZ_JBBUKT010000006.1"/>
</dbReference>
<evidence type="ECO:0000256" key="1">
    <source>
        <dbReference type="SAM" id="MobiDB-lite"/>
    </source>
</evidence>
<organism evidence="3 4">
    <name type="scientific">Luteolibacter soli</name>
    <dbReference type="NCBI Taxonomy" id="3135280"/>
    <lineage>
        <taxon>Bacteria</taxon>
        <taxon>Pseudomonadati</taxon>
        <taxon>Verrucomicrobiota</taxon>
        <taxon>Verrucomicrobiia</taxon>
        <taxon>Verrucomicrobiales</taxon>
        <taxon>Verrucomicrobiaceae</taxon>
        <taxon>Luteolibacter</taxon>
    </lineage>
</organism>
<keyword evidence="2" id="KW-1133">Transmembrane helix</keyword>
<proteinExistence type="predicted"/>
<accession>A0ABU9AWP0</accession>
<feature type="region of interest" description="Disordered" evidence="1">
    <location>
        <begin position="1"/>
        <end position="23"/>
    </location>
</feature>
<evidence type="ECO:0000313" key="4">
    <source>
        <dbReference type="Proteomes" id="UP001371305"/>
    </source>
</evidence>
<keyword evidence="2" id="KW-0472">Membrane</keyword>
<name>A0ABU9AWP0_9BACT</name>
<evidence type="ECO:0008006" key="5">
    <source>
        <dbReference type="Google" id="ProtNLM"/>
    </source>
</evidence>
<evidence type="ECO:0000256" key="2">
    <source>
        <dbReference type="SAM" id="Phobius"/>
    </source>
</evidence>
<feature type="transmembrane region" description="Helical" evidence="2">
    <location>
        <begin position="76"/>
        <end position="104"/>
    </location>
</feature>
<dbReference type="Proteomes" id="UP001371305">
    <property type="component" value="Unassembled WGS sequence"/>
</dbReference>
<dbReference type="EMBL" id="JBBUKT010000006">
    <property type="protein sequence ID" value="MEK7952167.1"/>
    <property type="molecule type" value="Genomic_DNA"/>
</dbReference>
<feature type="compositionally biased region" description="Basic and acidic residues" evidence="1">
    <location>
        <begin position="1"/>
        <end position="12"/>
    </location>
</feature>
<evidence type="ECO:0000313" key="3">
    <source>
        <dbReference type="EMBL" id="MEK7952167.1"/>
    </source>
</evidence>
<protein>
    <recommendedName>
        <fullName evidence="5">Outer membrane lipoprotein-sorting protein</fullName>
    </recommendedName>
</protein>
<sequence>MSSNKPPRDGLGHQKVKTKASAGSFRPWSLSKMRKGLGFQTAKRKNARETGIGAAPSMGQVGRMIKTTDERLPIRYVTAAAIFFFGCTCMFIGATAAAAVLWWFSGGGGPKGPKTIQFGTPVTASHLPAPEPAEMEKSVTAFLAARTPRDLDPLIRSSSLSPDEIVTRMAALEAADGKVRSVRYLRPIDSRTARLESVLVTFSKGGNRIAFLSPDANQQWRVDFDGYARYVHPSWDQILKGSPEEATVRVQVIPDNYYNGIYRDEQSWACFALPSPDHETLIFGYVARGTPQHAALVSTMNRTERRAQGGLQRMTLKIRHTDGSDRRQFEITRVLSDEWALGDQPLDDQLAGPLSK</sequence>
<gene>
    <name evidence="3" type="ORF">WKV53_16765</name>
</gene>
<keyword evidence="4" id="KW-1185">Reference proteome</keyword>